<evidence type="ECO:0000256" key="1">
    <source>
        <dbReference type="SAM" id="Phobius"/>
    </source>
</evidence>
<keyword evidence="1" id="KW-0812">Transmembrane</keyword>
<dbReference type="HOGENOM" id="CLU_187718_0_0_6"/>
<keyword evidence="1" id="KW-1133">Transmembrane helix</keyword>
<proteinExistence type="predicted"/>
<name>G9ZFD6_9GAMM</name>
<evidence type="ECO:0000313" key="2">
    <source>
        <dbReference type="EMBL" id="EHM54031.1"/>
    </source>
</evidence>
<dbReference type="STRING" id="797473.HMPREF9080_01481"/>
<protein>
    <submittedName>
        <fullName evidence="2">Uncharacterized protein</fullName>
    </submittedName>
</protein>
<dbReference type="AlphaFoldDB" id="G9ZFD6"/>
<organism evidence="2 3">
    <name type="scientific">Cardiobacterium valvarum F0432</name>
    <dbReference type="NCBI Taxonomy" id="797473"/>
    <lineage>
        <taxon>Bacteria</taxon>
        <taxon>Pseudomonadati</taxon>
        <taxon>Pseudomonadota</taxon>
        <taxon>Gammaproteobacteria</taxon>
        <taxon>Cardiobacteriales</taxon>
        <taxon>Cardiobacteriaceae</taxon>
        <taxon>Cardiobacterium</taxon>
    </lineage>
</organism>
<comment type="caution">
    <text evidence="2">The sequence shown here is derived from an EMBL/GenBank/DDBJ whole genome shotgun (WGS) entry which is preliminary data.</text>
</comment>
<keyword evidence="1" id="KW-0472">Membrane</keyword>
<reference evidence="2 3" key="1">
    <citation type="submission" date="2011-08" db="EMBL/GenBank/DDBJ databases">
        <authorList>
            <person name="Weinstock G."/>
            <person name="Sodergren E."/>
            <person name="Clifton S."/>
            <person name="Fulton L."/>
            <person name="Fulton B."/>
            <person name="Courtney L."/>
            <person name="Fronick C."/>
            <person name="Harrison M."/>
            <person name="Strong C."/>
            <person name="Farmer C."/>
            <person name="Delahaunty K."/>
            <person name="Markovic C."/>
            <person name="Hall O."/>
            <person name="Minx P."/>
            <person name="Tomlinson C."/>
            <person name="Mitreva M."/>
            <person name="Hou S."/>
            <person name="Chen J."/>
            <person name="Wollam A."/>
            <person name="Pepin K.H."/>
            <person name="Johnson M."/>
            <person name="Bhonagiri V."/>
            <person name="Zhang X."/>
            <person name="Suruliraj S."/>
            <person name="Warren W."/>
            <person name="Chinwalla A."/>
            <person name="Mardis E.R."/>
            <person name="Wilson R.K."/>
        </authorList>
    </citation>
    <scope>NUCLEOTIDE SEQUENCE [LARGE SCALE GENOMIC DNA]</scope>
    <source>
        <strain evidence="2 3">F0432</strain>
    </source>
</reference>
<evidence type="ECO:0000313" key="3">
    <source>
        <dbReference type="Proteomes" id="UP000004750"/>
    </source>
</evidence>
<gene>
    <name evidence="2" type="ORF">HMPREF9080_01481</name>
</gene>
<dbReference type="EMBL" id="AGCM01000082">
    <property type="protein sequence ID" value="EHM54031.1"/>
    <property type="molecule type" value="Genomic_DNA"/>
</dbReference>
<sequence length="79" mass="8136">MLITFLPVWLLPVLGDLGFASTTFSDTDFGVVGIALGKISQAGQFTITALVIGIVAALVAYNYLVPAKPAAKADNKPAA</sequence>
<accession>G9ZFD6</accession>
<feature type="transmembrane region" description="Helical" evidence="1">
    <location>
        <begin position="44"/>
        <end position="64"/>
    </location>
</feature>
<dbReference type="Proteomes" id="UP000004750">
    <property type="component" value="Unassembled WGS sequence"/>
</dbReference>